<dbReference type="OrthoDB" id="1489153at2"/>
<dbReference type="InterPro" id="IPR026444">
    <property type="entry name" value="Secre_tail"/>
</dbReference>
<evidence type="ECO:0000313" key="5">
    <source>
        <dbReference type="Proteomes" id="UP000321790"/>
    </source>
</evidence>
<dbReference type="Pfam" id="PF18962">
    <property type="entry name" value="Por_Secre_tail"/>
    <property type="match status" value="1"/>
</dbReference>
<dbReference type="AlphaFoldDB" id="A0A5C7ALT6"/>
<evidence type="ECO:0000256" key="2">
    <source>
        <dbReference type="SAM" id="SignalP"/>
    </source>
</evidence>
<dbReference type="SUPFAM" id="SSF69304">
    <property type="entry name" value="Tricorn protease N-terminal domain"/>
    <property type="match status" value="1"/>
</dbReference>
<name>A0A5C7ALT6_9FLAO</name>
<feature type="signal peptide" evidence="2">
    <location>
        <begin position="1"/>
        <end position="19"/>
    </location>
</feature>
<evidence type="ECO:0000313" key="4">
    <source>
        <dbReference type="EMBL" id="TXE09706.1"/>
    </source>
</evidence>
<dbReference type="NCBIfam" id="TIGR04183">
    <property type="entry name" value="Por_Secre_tail"/>
    <property type="match status" value="1"/>
</dbReference>
<proteinExistence type="predicted"/>
<feature type="chain" id="PRO_5022918424" evidence="2">
    <location>
        <begin position="20"/>
        <end position="470"/>
    </location>
</feature>
<feature type="domain" description="Secretion system C-terminal sorting" evidence="3">
    <location>
        <begin position="403"/>
        <end position="469"/>
    </location>
</feature>
<evidence type="ECO:0000259" key="3">
    <source>
        <dbReference type="Pfam" id="PF18962"/>
    </source>
</evidence>
<dbReference type="EMBL" id="VOSC01000025">
    <property type="protein sequence ID" value="TXE09706.1"/>
    <property type="molecule type" value="Genomic_DNA"/>
</dbReference>
<evidence type="ECO:0000256" key="1">
    <source>
        <dbReference type="ARBA" id="ARBA00022729"/>
    </source>
</evidence>
<accession>A0A5C7ALT6</accession>
<dbReference type="Proteomes" id="UP000321790">
    <property type="component" value="Unassembled WGS sequence"/>
</dbReference>
<keyword evidence="5" id="KW-1185">Reference proteome</keyword>
<protein>
    <submittedName>
        <fullName evidence="4">T9SS type A sorting domain-containing protein</fullName>
    </submittedName>
</protein>
<dbReference type="RefSeq" id="WP_147134962.1">
    <property type="nucleotide sequence ID" value="NZ_VOSC01000025.1"/>
</dbReference>
<comment type="caution">
    <text evidence="4">The sequence shown here is derived from an EMBL/GenBank/DDBJ whole genome shotgun (WGS) entry which is preliminary data.</text>
</comment>
<sequence>MKKLLLLFITLLAIVSLNAQITQVKEINDNGTSGSNPANLFTYNGKIYFAADDSNGSNTPGGADLGKELWVTDGTEAGTTFVKDLNTGFDNSTPNSFFEYNNTLYFSAKTTSISELFSTDGTESGTNATGNLFISKPVETGGLIYFVLTTDSNKLYQFDGTNTSTVTNNGTGTENILGGHTVAFNNKLLCYMSYSNDVSTVGLELYEYDPSTGLFTLIKDIDTGTGPSSISFLTVLNNEVYFEADNALWKTNGTEAGTIAVAQASTLSGITNLYAWNNNLYFEGDDGLNGDQLYTYNPTTDTVTQISNISGSNINHDPAEFVVNNGFLYYKGKDGNDSSYHLYRTDGTSILQIDSTIKDVDDLAVLNGKVYFEGDNDITGNELYSFDPSTLSTTNNVAEIVSIYPNPASDFIKISKTLINQKYSIYNTTGNLIKQGVIETESIPLNLNSGIYIFKIETQLSSISKKIVIK</sequence>
<gene>
    <name evidence="4" type="ORF">FUA26_09460</name>
</gene>
<organism evidence="4 5">
    <name type="scientific">Seonamhaeicola algicola</name>
    <dbReference type="NCBI Taxonomy" id="1719036"/>
    <lineage>
        <taxon>Bacteria</taxon>
        <taxon>Pseudomonadati</taxon>
        <taxon>Bacteroidota</taxon>
        <taxon>Flavobacteriia</taxon>
        <taxon>Flavobacteriales</taxon>
        <taxon>Flavobacteriaceae</taxon>
    </lineage>
</organism>
<reference evidence="5" key="1">
    <citation type="submission" date="2019-08" db="EMBL/GenBank/DDBJ databases">
        <title>Seonamhaeicola sediminis sp. nov., isolated from marine sediment.</title>
        <authorList>
            <person name="Cao W.R."/>
        </authorList>
    </citation>
    <scope>NUCLEOTIDE SEQUENCE [LARGE SCALE GENOMIC DNA]</scope>
    <source>
        <strain evidence="5">Gy8</strain>
    </source>
</reference>
<keyword evidence="1 2" id="KW-0732">Signal</keyword>